<evidence type="ECO:0000256" key="1">
    <source>
        <dbReference type="ARBA" id="ARBA00004651"/>
    </source>
</evidence>
<protein>
    <recommendedName>
        <fullName evidence="11">protein-N(pi)-phosphohistidine--sucrose phosphotransferase</fullName>
        <ecNumber evidence="11">2.7.1.211</ecNumber>
    </recommendedName>
</protein>
<feature type="transmembrane region" description="Helical" evidence="15">
    <location>
        <begin position="375"/>
        <end position="398"/>
    </location>
</feature>
<evidence type="ECO:0000259" key="17">
    <source>
        <dbReference type="PROSITE" id="PS51103"/>
    </source>
</evidence>
<evidence type="ECO:0000256" key="12">
    <source>
        <dbReference type="ARBA" id="ARBA00045139"/>
    </source>
</evidence>
<comment type="caution">
    <text evidence="18">The sequence shown here is derived from an EMBL/GenBank/DDBJ whole genome shotgun (WGS) entry which is preliminary data.</text>
</comment>
<dbReference type="PROSITE" id="PS51098">
    <property type="entry name" value="PTS_EIIB_TYPE_1"/>
    <property type="match status" value="1"/>
</dbReference>
<keyword evidence="6" id="KW-0598">Phosphotransferase system</keyword>
<dbReference type="InterPro" id="IPR010973">
    <property type="entry name" value="PTS_IIBC_sucr"/>
</dbReference>
<dbReference type="Gene3D" id="3.30.1360.60">
    <property type="entry name" value="Glucose permease domain IIB"/>
    <property type="match status" value="1"/>
</dbReference>
<dbReference type="InterPro" id="IPR003352">
    <property type="entry name" value="PTS_EIIC"/>
</dbReference>
<evidence type="ECO:0000256" key="8">
    <source>
        <dbReference type="ARBA" id="ARBA00022777"/>
    </source>
</evidence>
<feature type="transmembrane region" description="Helical" evidence="15">
    <location>
        <begin position="332"/>
        <end position="355"/>
    </location>
</feature>
<dbReference type="FunFam" id="3.30.1360.60:FF:000001">
    <property type="entry name" value="PTS system glucose-specific IIBC component PtsG"/>
    <property type="match status" value="1"/>
</dbReference>
<evidence type="ECO:0000313" key="18">
    <source>
        <dbReference type="EMBL" id="KXA39812.1"/>
    </source>
</evidence>
<evidence type="ECO:0000256" key="7">
    <source>
        <dbReference type="ARBA" id="ARBA00022692"/>
    </source>
</evidence>
<feature type="domain" description="PTS EIIC type-1" evidence="17">
    <location>
        <begin position="149"/>
        <end position="509"/>
    </location>
</feature>
<evidence type="ECO:0000256" key="13">
    <source>
        <dbReference type="ARBA" id="ARBA00048931"/>
    </source>
</evidence>
<dbReference type="InterPro" id="IPR018113">
    <property type="entry name" value="PTrfase_EIIB_Cys"/>
</dbReference>
<evidence type="ECO:0000256" key="2">
    <source>
        <dbReference type="ARBA" id="ARBA00022448"/>
    </source>
</evidence>
<comment type="catalytic activity">
    <reaction evidence="13">
        <text>N(pros)-phospho-L-histidyl-[protein](out) + sucrose = sucrose 6(G)-phosphate(in) + L-histidyl-[protein]</text>
        <dbReference type="Rhea" id="RHEA:49236"/>
        <dbReference type="Rhea" id="RHEA-COMP:9745"/>
        <dbReference type="Rhea" id="RHEA-COMP:9746"/>
        <dbReference type="ChEBI" id="CHEBI:17992"/>
        <dbReference type="ChEBI" id="CHEBI:29979"/>
        <dbReference type="ChEBI" id="CHEBI:64837"/>
        <dbReference type="ChEBI" id="CHEBI:91002"/>
        <dbReference type="EC" id="2.7.1.211"/>
    </reaction>
</comment>
<evidence type="ECO:0000256" key="14">
    <source>
        <dbReference type="PROSITE-ProRule" id="PRU00421"/>
    </source>
</evidence>
<dbReference type="GO" id="GO:0005886">
    <property type="term" value="C:plasma membrane"/>
    <property type="evidence" value="ECO:0007669"/>
    <property type="project" value="UniProtKB-SubCell"/>
</dbReference>
<gene>
    <name evidence="18" type="ORF">HMPREF3225_00510</name>
</gene>
<dbReference type="Pfam" id="PF00367">
    <property type="entry name" value="PTS_EIIB"/>
    <property type="match status" value="1"/>
</dbReference>
<comment type="function">
    <text evidence="12">The phosphoenolpyruvate-dependent sugar phosphotransferase system (sugar PTS), a major carbohydrate active transport system, catalyzes the phosphorylation of incoming sugar substrates concomitantly with their translocation across the cell membrane. This system is involved in sucrose transport.</text>
</comment>
<dbReference type="InterPro" id="IPR036878">
    <property type="entry name" value="Glu_permease_IIB"/>
</dbReference>
<proteinExistence type="predicted"/>
<feature type="active site" description="Phosphocysteine intermediate; for EIIB activity" evidence="14">
    <location>
        <position position="55"/>
    </location>
</feature>
<dbReference type="AlphaFoldDB" id="A0ABD4EHY8"/>
<dbReference type="GO" id="GO:0009401">
    <property type="term" value="P:phosphoenolpyruvate-dependent sugar phosphotransferase system"/>
    <property type="evidence" value="ECO:0007669"/>
    <property type="project" value="UniProtKB-KW"/>
</dbReference>
<dbReference type="Proteomes" id="UP000070063">
    <property type="component" value="Unassembled WGS sequence"/>
</dbReference>
<feature type="transmembrane region" description="Helical" evidence="15">
    <location>
        <begin position="478"/>
        <end position="498"/>
    </location>
</feature>
<dbReference type="Pfam" id="PF02378">
    <property type="entry name" value="PTS_EIIC"/>
    <property type="match status" value="1"/>
</dbReference>
<dbReference type="InterPro" id="IPR013013">
    <property type="entry name" value="PTS_EIIC_1"/>
</dbReference>
<sequence length="509" mass="54634">MATIAFVIVCVYNESELLEPVLFLKEASCMNYKQAAQEILEAIGGEENLEAMAHCATRLRLVLKDESIVDETKLGQMDVVKGTFSTGGQYQIIIGSGTVNHVFAELEKITGKEASTTSEVKEKSAKNLNPLQRFVKMLSDIFVPIIPAIVAGGLLMGINNILTAPDLFYKGQSLIEKHDQFAGLASMIDIFANAPFTLLPILIGFSAAKRFGGNPFLGAALGMILVHPSLMSAYDFPKAVEAGKAIPHWDIFGLHINQVGYQGQVLPMLFAAYILANIEKGLRKVIPTVLDNLLTPLLAILSTAFLTFLFVGPITRQLGYWLSDGLTWLYEFGGAIGGFIFGLFYAPIVITGMHHSFIAVETTLIADVKNTGGSFIFPIATMSNVAQGGAALAAFFIIKQNKKLKGVASAAGISALLGITEPAMFGVNLKLRYPFIGAIVGSAFGAAYISFFKVKAIALGTAGLPGFISISASHSGWLHYFIGMVISFIIAAGLTIILSRRKAYQDVKS</sequence>
<keyword evidence="9 15" id="KW-1133">Transmembrane helix</keyword>
<dbReference type="PANTHER" id="PTHR30175">
    <property type="entry name" value="PHOSPHOTRANSFERASE SYSTEM TRANSPORT PROTEIN"/>
    <property type="match status" value="1"/>
</dbReference>
<evidence type="ECO:0000256" key="4">
    <source>
        <dbReference type="ARBA" id="ARBA00022597"/>
    </source>
</evidence>
<feature type="transmembrane region" description="Helical" evidence="15">
    <location>
        <begin position="293"/>
        <end position="311"/>
    </location>
</feature>
<dbReference type="PANTHER" id="PTHR30175:SF4">
    <property type="entry name" value="PTS SYSTEM TREHALOSE-SPECIFIC EIIBC COMPONENT"/>
    <property type="match status" value="1"/>
</dbReference>
<feature type="domain" description="PTS EIIB type-1" evidence="16">
    <location>
        <begin position="33"/>
        <end position="116"/>
    </location>
</feature>
<dbReference type="InterPro" id="IPR001996">
    <property type="entry name" value="PTS_IIB_1"/>
</dbReference>
<keyword evidence="7 15" id="KW-0812">Transmembrane</keyword>
<keyword evidence="8" id="KW-0418">Kinase</keyword>
<dbReference type="GO" id="GO:0016301">
    <property type="term" value="F:kinase activity"/>
    <property type="evidence" value="ECO:0007669"/>
    <property type="project" value="UniProtKB-KW"/>
</dbReference>
<feature type="transmembrane region" description="Helical" evidence="15">
    <location>
        <begin position="141"/>
        <end position="162"/>
    </location>
</feature>
<dbReference type="EC" id="2.7.1.211" evidence="11"/>
<keyword evidence="4" id="KW-0762">Sugar transport</keyword>
<evidence type="ECO:0000256" key="5">
    <source>
        <dbReference type="ARBA" id="ARBA00022679"/>
    </source>
</evidence>
<evidence type="ECO:0000256" key="15">
    <source>
        <dbReference type="SAM" id="Phobius"/>
    </source>
</evidence>
<keyword evidence="5" id="KW-0808">Transferase</keyword>
<accession>A0ABD4EHY8</accession>
<dbReference type="EMBL" id="LRQI01000022">
    <property type="protein sequence ID" value="KXA39812.1"/>
    <property type="molecule type" value="Genomic_DNA"/>
</dbReference>
<keyword evidence="10 15" id="KW-0472">Membrane</keyword>
<comment type="subcellular location">
    <subcellularLocation>
        <location evidence="1">Cell membrane</location>
        <topology evidence="1">Multi-pass membrane protein</topology>
    </subcellularLocation>
</comment>
<organism evidence="18 19">
    <name type="scientific">Staphylococcus lugdunensis</name>
    <dbReference type="NCBI Taxonomy" id="28035"/>
    <lineage>
        <taxon>Bacteria</taxon>
        <taxon>Bacillati</taxon>
        <taxon>Bacillota</taxon>
        <taxon>Bacilli</taxon>
        <taxon>Bacillales</taxon>
        <taxon>Staphylococcaceae</taxon>
        <taxon>Staphylococcus</taxon>
    </lineage>
</organism>
<dbReference type="NCBIfam" id="TIGR00826">
    <property type="entry name" value="EIIB_glc"/>
    <property type="match status" value="1"/>
</dbReference>
<feature type="transmembrane region" description="Helical" evidence="15">
    <location>
        <begin position="431"/>
        <end position="449"/>
    </location>
</feature>
<evidence type="ECO:0000256" key="10">
    <source>
        <dbReference type="ARBA" id="ARBA00023136"/>
    </source>
</evidence>
<evidence type="ECO:0000313" key="19">
    <source>
        <dbReference type="Proteomes" id="UP000070063"/>
    </source>
</evidence>
<dbReference type="InterPro" id="IPR050558">
    <property type="entry name" value="PTS_Sugar-Specific_Components"/>
</dbReference>
<evidence type="ECO:0000256" key="6">
    <source>
        <dbReference type="ARBA" id="ARBA00022683"/>
    </source>
</evidence>
<feature type="transmembrane region" description="Helical" evidence="15">
    <location>
        <begin position="215"/>
        <end position="234"/>
    </location>
</feature>
<evidence type="ECO:0000256" key="3">
    <source>
        <dbReference type="ARBA" id="ARBA00022475"/>
    </source>
</evidence>
<dbReference type="NCBIfam" id="TIGR01996">
    <property type="entry name" value="PTS-II-BC-sucr"/>
    <property type="match status" value="1"/>
</dbReference>
<evidence type="ECO:0000259" key="16">
    <source>
        <dbReference type="PROSITE" id="PS51098"/>
    </source>
</evidence>
<reference evidence="18 19" key="1">
    <citation type="submission" date="2016-01" db="EMBL/GenBank/DDBJ databases">
        <authorList>
            <person name="Mitreva M."/>
            <person name="Pepin K.H."/>
            <person name="Mihindukulasuriya K.A."/>
            <person name="Fulton R."/>
            <person name="Fronick C."/>
            <person name="O'Laughlin M."/>
            <person name="Miner T."/>
            <person name="Herter B."/>
            <person name="Rosa B.A."/>
            <person name="Cordes M."/>
            <person name="Tomlinson C."/>
            <person name="Wollam A."/>
            <person name="Palsikar V.B."/>
            <person name="Mardis E.R."/>
            <person name="Wilson R.K."/>
        </authorList>
    </citation>
    <scope>NUCLEOTIDE SEQUENCE [LARGE SCALE GENOMIC DNA]</scope>
    <source>
        <strain evidence="18 19">MJR7738</strain>
    </source>
</reference>
<name>A0ABD4EHY8_STALU</name>
<evidence type="ECO:0000256" key="11">
    <source>
        <dbReference type="ARBA" id="ARBA00044053"/>
    </source>
</evidence>
<dbReference type="SUPFAM" id="SSF55604">
    <property type="entry name" value="Glucose permease domain IIB"/>
    <property type="match status" value="1"/>
</dbReference>
<keyword evidence="2" id="KW-0813">Transport</keyword>
<evidence type="ECO:0000256" key="9">
    <source>
        <dbReference type="ARBA" id="ARBA00022989"/>
    </source>
</evidence>
<dbReference type="PROSITE" id="PS51103">
    <property type="entry name" value="PTS_EIIC_TYPE_1"/>
    <property type="match status" value="1"/>
</dbReference>
<feature type="transmembrane region" description="Helical" evidence="15">
    <location>
        <begin position="182"/>
        <end position="203"/>
    </location>
</feature>
<dbReference type="PROSITE" id="PS01035">
    <property type="entry name" value="PTS_EIIB_TYPE_1_CYS"/>
    <property type="match status" value="1"/>
</dbReference>
<dbReference type="CDD" id="cd00212">
    <property type="entry name" value="PTS_IIB_glc"/>
    <property type="match status" value="1"/>
</dbReference>
<keyword evidence="3" id="KW-1003">Cell membrane</keyword>